<protein>
    <submittedName>
        <fullName evidence="4">PsmD10 protein</fullName>
    </submittedName>
</protein>
<dbReference type="AlphaFoldDB" id="A0A812TZB5"/>
<feature type="repeat" description="ANK" evidence="3">
    <location>
        <begin position="151"/>
        <end position="183"/>
    </location>
</feature>
<dbReference type="PANTHER" id="PTHR24189">
    <property type="entry name" value="MYOTROPHIN"/>
    <property type="match status" value="1"/>
</dbReference>
<dbReference type="SMART" id="SM00248">
    <property type="entry name" value="ANK"/>
    <property type="match status" value="2"/>
</dbReference>
<dbReference type="SUPFAM" id="SSF48403">
    <property type="entry name" value="Ankyrin repeat"/>
    <property type="match status" value="1"/>
</dbReference>
<accession>A0A812TZB5</accession>
<evidence type="ECO:0000256" key="2">
    <source>
        <dbReference type="ARBA" id="ARBA00023043"/>
    </source>
</evidence>
<dbReference type="Proteomes" id="UP000649617">
    <property type="component" value="Unassembled WGS sequence"/>
</dbReference>
<sequence length="215" mass="23799">MDPFVTQKEFQEEIAKMKDDIRKLQEGAGTKNPGSLDTTLEAAGSVSAGMEILKDDMLDKALYLLQKMPSRSQPLQTIMHGLKQLQKVAWWEGSFSPEQRGKPLKEALNEKTHDKRAYPLVYRAAAGRKLEDLVQVLVETPYVDIEARSSTGSAALHGAVSNGRVKSAELLLFAKANVNAKRSDGKTPLDLAFEHENHEFIDLLKMHGGKQGSEL</sequence>
<evidence type="ECO:0000256" key="3">
    <source>
        <dbReference type="PROSITE-ProRule" id="PRU00023"/>
    </source>
</evidence>
<keyword evidence="5" id="KW-1185">Reference proteome</keyword>
<comment type="caution">
    <text evidence="4">The sequence shown here is derived from an EMBL/GenBank/DDBJ whole genome shotgun (WGS) entry which is preliminary data.</text>
</comment>
<dbReference type="EMBL" id="CAJNIZ010033923">
    <property type="protein sequence ID" value="CAE7549186.1"/>
    <property type="molecule type" value="Genomic_DNA"/>
</dbReference>
<dbReference type="Gene3D" id="1.25.40.20">
    <property type="entry name" value="Ankyrin repeat-containing domain"/>
    <property type="match status" value="1"/>
</dbReference>
<dbReference type="InterPro" id="IPR050745">
    <property type="entry name" value="Multifunctional_regulatory"/>
</dbReference>
<evidence type="ECO:0000313" key="5">
    <source>
        <dbReference type="Proteomes" id="UP000649617"/>
    </source>
</evidence>
<proteinExistence type="predicted"/>
<keyword evidence="2 3" id="KW-0040">ANK repeat</keyword>
<organism evidence="4 5">
    <name type="scientific">Symbiodinium pilosum</name>
    <name type="common">Dinoflagellate</name>
    <dbReference type="NCBI Taxonomy" id="2952"/>
    <lineage>
        <taxon>Eukaryota</taxon>
        <taxon>Sar</taxon>
        <taxon>Alveolata</taxon>
        <taxon>Dinophyceae</taxon>
        <taxon>Suessiales</taxon>
        <taxon>Symbiodiniaceae</taxon>
        <taxon>Symbiodinium</taxon>
    </lineage>
</organism>
<dbReference type="Pfam" id="PF12796">
    <property type="entry name" value="Ank_2"/>
    <property type="match status" value="1"/>
</dbReference>
<name>A0A812TZB5_SYMPI</name>
<keyword evidence="1" id="KW-0677">Repeat</keyword>
<reference evidence="4" key="1">
    <citation type="submission" date="2021-02" db="EMBL/GenBank/DDBJ databases">
        <authorList>
            <person name="Dougan E. K."/>
            <person name="Rhodes N."/>
            <person name="Thang M."/>
            <person name="Chan C."/>
        </authorList>
    </citation>
    <scope>NUCLEOTIDE SEQUENCE</scope>
</reference>
<dbReference type="PROSITE" id="PS50088">
    <property type="entry name" value="ANK_REPEAT"/>
    <property type="match status" value="1"/>
</dbReference>
<evidence type="ECO:0000313" key="4">
    <source>
        <dbReference type="EMBL" id="CAE7549186.1"/>
    </source>
</evidence>
<dbReference type="OrthoDB" id="341259at2759"/>
<dbReference type="InterPro" id="IPR002110">
    <property type="entry name" value="Ankyrin_rpt"/>
</dbReference>
<evidence type="ECO:0000256" key="1">
    <source>
        <dbReference type="ARBA" id="ARBA00022737"/>
    </source>
</evidence>
<dbReference type="InterPro" id="IPR036770">
    <property type="entry name" value="Ankyrin_rpt-contain_sf"/>
</dbReference>
<dbReference type="PROSITE" id="PS50297">
    <property type="entry name" value="ANK_REP_REGION"/>
    <property type="match status" value="1"/>
</dbReference>
<gene>
    <name evidence="4" type="primary">psmD10</name>
    <name evidence="4" type="ORF">SPIL2461_LOCUS14585</name>
</gene>